<dbReference type="Pfam" id="PF13527">
    <property type="entry name" value="Acetyltransf_9"/>
    <property type="match status" value="1"/>
</dbReference>
<feature type="active site" description="Proton donor" evidence="3">
    <location>
        <position position="160"/>
    </location>
</feature>
<protein>
    <submittedName>
        <fullName evidence="7">Putative acetyltransferase</fullName>
    </submittedName>
</protein>
<dbReference type="GO" id="GO:0030649">
    <property type="term" value="P:aminoglycoside antibiotic catabolic process"/>
    <property type="evidence" value="ECO:0007669"/>
    <property type="project" value="TreeGrafter"/>
</dbReference>
<dbReference type="Proteomes" id="UP000222106">
    <property type="component" value="Unassembled WGS sequence"/>
</dbReference>
<dbReference type="Pfam" id="PF13530">
    <property type="entry name" value="SCP2_2"/>
    <property type="match status" value="1"/>
</dbReference>
<name>A0A2A9EHL3_9MICO</name>
<dbReference type="InterPro" id="IPR051554">
    <property type="entry name" value="Acetyltransferase_Eis"/>
</dbReference>
<reference evidence="7 8" key="1">
    <citation type="submission" date="2017-10" db="EMBL/GenBank/DDBJ databases">
        <title>Sequencing the genomes of 1000 actinobacteria strains.</title>
        <authorList>
            <person name="Klenk H.-P."/>
        </authorList>
    </citation>
    <scope>NUCLEOTIDE SEQUENCE [LARGE SCALE GENOMIC DNA]</scope>
    <source>
        <strain evidence="7 8">DSM 21838</strain>
    </source>
</reference>
<evidence type="ECO:0000256" key="2">
    <source>
        <dbReference type="ARBA" id="ARBA00023315"/>
    </source>
</evidence>
<feature type="region of interest" description="Disordered" evidence="4">
    <location>
        <begin position="1"/>
        <end position="30"/>
    </location>
</feature>
<dbReference type="InterPro" id="IPR036527">
    <property type="entry name" value="SCP2_sterol-bd_dom_sf"/>
</dbReference>
<keyword evidence="1 3" id="KW-0808">Transferase</keyword>
<feature type="active site" description="Proton acceptor; via carboxylate" evidence="3">
    <location>
        <position position="448"/>
    </location>
</feature>
<evidence type="ECO:0000256" key="4">
    <source>
        <dbReference type="SAM" id="MobiDB-lite"/>
    </source>
</evidence>
<keyword evidence="8" id="KW-1185">Reference proteome</keyword>
<dbReference type="InterPro" id="IPR016181">
    <property type="entry name" value="Acyl_CoA_acyltransferase"/>
</dbReference>
<dbReference type="PANTHER" id="PTHR37817">
    <property type="entry name" value="N-ACETYLTRANSFERASE EIS"/>
    <property type="match status" value="1"/>
</dbReference>
<sequence>MTDSVTTTVTSRADAPDATPRTVGAPDIPPLPAGYRLAELDDVADRAAMTDVDRWAFAYELTPEDEAAAVWELEPGRTVGVWDERDPAARRLAAIHSSFAFQLPVPGGVRLPTAGLTWVGVHPGHRRRGLSRAMVTAHLARSLGRGEVVSALYAAETGIYGRYGYGVATQHATAKVARGAELRTVPGAEDLVVELDRVDPARHGDVVERVHGAVDRPGWIRRASEALRAGHLVDWPSARKDAEGLRIAVVRTAGGEPRGYALFRRKGDWADTGQPQGTVTIRESVALDAAAARALWGTLTDLDLMVSVRTGRLAVDDPLLHMLTDLRGAQVRLHDGMWLRLLDVGAALAARRYAAEVDVVLEVRDELLPANAGRWHLRGSPARATAGRTGEPAHLALDVADLASAYLGGVSLAALAGAGRVTELRPGALAPASTALGWPLAPAISWGF</sequence>
<evidence type="ECO:0000259" key="5">
    <source>
        <dbReference type="Pfam" id="PF13530"/>
    </source>
</evidence>
<feature type="domain" description="Eis-like acetyltransferase" evidence="6">
    <location>
        <begin position="218"/>
        <end position="341"/>
    </location>
</feature>
<evidence type="ECO:0000259" key="6">
    <source>
        <dbReference type="Pfam" id="PF17668"/>
    </source>
</evidence>
<dbReference type="GO" id="GO:0034069">
    <property type="term" value="F:aminoglycoside N-acetyltransferase activity"/>
    <property type="evidence" value="ECO:0007669"/>
    <property type="project" value="TreeGrafter"/>
</dbReference>
<dbReference type="Gene3D" id="3.40.630.30">
    <property type="match status" value="2"/>
</dbReference>
<dbReference type="RefSeq" id="WP_098482805.1">
    <property type="nucleotide sequence ID" value="NZ_PDJI01000004.1"/>
</dbReference>
<dbReference type="SUPFAM" id="SSF55718">
    <property type="entry name" value="SCP-like"/>
    <property type="match status" value="1"/>
</dbReference>
<feature type="binding site" evidence="3">
    <location>
        <begin position="119"/>
        <end position="121"/>
    </location>
    <ligand>
        <name>acetyl-CoA</name>
        <dbReference type="ChEBI" id="CHEBI:57288"/>
    </ligand>
</feature>
<dbReference type="InterPro" id="IPR041380">
    <property type="entry name" value="Acetyltransf_17"/>
</dbReference>
<comment type="similarity">
    <text evidence="3">Belongs to the acetyltransferase Eis family.</text>
</comment>
<dbReference type="OrthoDB" id="8399956at2"/>
<dbReference type="SUPFAM" id="SSF55729">
    <property type="entry name" value="Acyl-CoA N-acyltransferases (Nat)"/>
    <property type="match status" value="1"/>
</dbReference>
<dbReference type="InterPro" id="IPR025559">
    <property type="entry name" value="Eis_dom"/>
</dbReference>
<feature type="domain" description="Enhanced intracellular survival protein" evidence="5">
    <location>
        <begin position="344"/>
        <end position="442"/>
    </location>
</feature>
<comment type="caution">
    <text evidence="7">The sequence shown here is derived from an EMBL/GenBank/DDBJ whole genome shotgun (WGS) entry which is preliminary data.</text>
</comment>
<dbReference type="Pfam" id="PF17668">
    <property type="entry name" value="Acetyltransf_17"/>
    <property type="match status" value="1"/>
</dbReference>
<proteinExistence type="inferred from homology"/>
<dbReference type="PANTHER" id="PTHR37817:SF1">
    <property type="entry name" value="N-ACETYLTRANSFERASE EIS"/>
    <property type="match status" value="1"/>
</dbReference>
<dbReference type="AlphaFoldDB" id="A0A2A9EHL3"/>
<dbReference type="NCBIfam" id="NF002367">
    <property type="entry name" value="PRK01346.1-4"/>
    <property type="match status" value="1"/>
</dbReference>
<accession>A0A2A9EHL3</accession>
<comment type="subunit">
    <text evidence="3">Homohexamer; trimer of dimers.</text>
</comment>
<dbReference type="InterPro" id="IPR022902">
    <property type="entry name" value="NAcTrfase_Eis"/>
</dbReference>
<dbReference type="EMBL" id="PDJI01000004">
    <property type="protein sequence ID" value="PFG38557.1"/>
    <property type="molecule type" value="Genomic_DNA"/>
</dbReference>
<evidence type="ECO:0000313" key="8">
    <source>
        <dbReference type="Proteomes" id="UP000222106"/>
    </source>
</evidence>
<comment type="caution">
    <text evidence="3">Lacks conserved residue(s) required for the propagation of feature annotation.</text>
</comment>
<evidence type="ECO:0000256" key="3">
    <source>
        <dbReference type="HAMAP-Rule" id="MF_01812"/>
    </source>
</evidence>
<keyword evidence="2 3" id="KW-0012">Acyltransferase</keyword>
<dbReference type="HAMAP" id="MF_01812">
    <property type="entry name" value="Eis"/>
    <property type="match status" value="1"/>
</dbReference>
<gene>
    <name evidence="7" type="ORF">ATJ97_1038</name>
</gene>
<evidence type="ECO:0000313" key="7">
    <source>
        <dbReference type="EMBL" id="PFG38557.1"/>
    </source>
</evidence>
<feature type="compositionally biased region" description="Polar residues" evidence="4">
    <location>
        <begin position="1"/>
        <end position="11"/>
    </location>
</feature>
<feature type="binding site" evidence="3">
    <location>
        <begin position="127"/>
        <end position="132"/>
    </location>
    <ligand>
        <name>acetyl-CoA</name>
        <dbReference type="ChEBI" id="CHEBI:57288"/>
    </ligand>
</feature>
<evidence type="ECO:0000256" key="1">
    <source>
        <dbReference type="ARBA" id="ARBA00022679"/>
    </source>
</evidence>
<dbReference type="Gene3D" id="3.30.1050.10">
    <property type="entry name" value="SCP2 sterol-binding domain"/>
    <property type="match status" value="1"/>
</dbReference>
<organism evidence="7 8">
    <name type="scientific">Georgenia soli</name>
    <dbReference type="NCBI Taxonomy" id="638953"/>
    <lineage>
        <taxon>Bacteria</taxon>
        <taxon>Bacillati</taxon>
        <taxon>Actinomycetota</taxon>
        <taxon>Actinomycetes</taxon>
        <taxon>Micrococcales</taxon>
        <taxon>Bogoriellaceae</taxon>
        <taxon>Georgenia</taxon>
    </lineage>
</organism>